<keyword evidence="2" id="KW-1185">Reference proteome</keyword>
<name>A0ABD2JBE9_9BILA</name>
<proteinExistence type="predicted"/>
<dbReference type="AlphaFoldDB" id="A0ABD2JBE9"/>
<evidence type="ECO:0000313" key="1">
    <source>
        <dbReference type="EMBL" id="KAL3087930.1"/>
    </source>
</evidence>
<protein>
    <submittedName>
        <fullName evidence="1">Uncharacterized protein</fullName>
    </submittedName>
</protein>
<reference evidence="1 2" key="1">
    <citation type="submission" date="2024-10" db="EMBL/GenBank/DDBJ databases">
        <authorList>
            <person name="Kim D."/>
        </authorList>
    </citation>
    <scope>NUCLEOTIDE SEQUENCE [LARGE SCALE GENOMIC DNA]</scope>
    <source>
        <strain evidence="1">BH-2024</strain>
    </source>
</reference>
<evidence type="ECO:0000313" key="2">
    <source>
        <dbReference type="Proteomes" id="UP001620626"/>
    </source>
</evidence>
<dbReference type="Proteomes" id="UP001620626">
    <property type="component" value="Unassembled WGS sequence"/>
</dbReference>
<dbReference type="EMBL" id="JBICBT010001008">
    <property type="protein sequence ID" value="KAL3087930.1"/>
    <property type="molecule type" value="Genomic_DNA"/>
</dbReference>
<organism evidence="1 2">
    <name type="scientific">Heterodera trifolii</name>
    <dbReference type="NCBI Taxonomy" id="157864"/>
    <lineage>
        <taxon>Eukaryota</taxon>
        <taxon>Metazoa</taxon>
        <taxon>Ecdysozoa</taxon>
        <taxon>Nematoda</taxon>
        <taxon>Chromadorea</taxon>
        <taxon>Rhabditida</taxon>
        <taxon>Tylenchina</taxon>
        <taxon>Tylenchomorpha</taxon>
        <taxon>Tylenchoidea</taxon>
        <taxon>Heteroderidae</taxon>
        <taxon>Heteroderinae</taxon>
        <taxon>Heterodera</taxon>
    </lineage>
</organism>
<sequence>MYRQLPFDPRILVPPILDNIRPFVEHYVQQRVQAQLAIVLPPVVHQLVDERLGQHVQNALVQLQSNAIPMPAPASVPVTTSEHGPERATALAATDDRPAHENGAMPTPEYVTVPAPTPVAITASESVAVVTAPISVAVTTSESAVVMTAPISVAVSSLEHVPDLASVNEISTVTNVPKNLLIPKILEDTANLSIVALNATNVKLTSSGLYFDLKKHLNFAHKRTNE</sequence>
<accession>A0ABD2JBE9</accession>
<comment type="caution">
    <text evidence="1">The sequence shown here is derived from an EMBL/GenBank/DDBJ whole genome shotgun (WGS) entry which is preliminary data.</text>
</comment>
<gene>
    <name evidence="1" type="ORF">niasHT_028311</name>
</gene>